<dbReference type="PANTHER" id="PTHR46082">
    <property type="entry name" value="ATP/GTP-BINDING PROTEIN-RELATED"/>
    <property type="match status" value="1"/>
</dbReference>
<sequence length="743" mass="80592">MQSSHALNQAQQAAQQSGIQYNIFIGADQARSVAATAPPIVVPQLKIASQALRGRAELLEHAGDFIGMPRPGVASEPRVMVLYGLGGVGKTTLALELAHRAIRANHQVWWVPADDVESMRSALYALAFSLGARDEDFDHAHPSDVLWRYLNSLDHAWLLVIDNADDPAALGSSSGGVQEGTQWLRPPASHRNGVIISSRNGRPERWASWIRMCHVPPLTSEAGARVLADLAPRAGDEQEAVALSGALGGVPLALELAGRYLAAAATDPFPGEDTHTSFNAYRINFDTRLGHVDMPAGSSGESARRALTTTWEISLDLLERQGHDLARPLLRLLSCCGVSPVPYRAVIRPEVLADTTLFPRPTAHRIGSALRALDGLGLISLDLAPRTQVHRENADPWESRLTMHPLVRTVTRQNLQRQGVLVDYLAVLAVALDKVTATIVPDNAHHWPRWSLLASHCTAPLELMAQLEIRDAGLVSTFLPAAERAAWYRYMAGHYLQASIDYALLLDVAEKAIGPASAEALSIGNNRARAIRDGGDNARARAMLRELLAAALGALGSDHPTVLGIRLNLGRTLRESGDVAGAEAELRALLDDSRRVLGEQHSDTIATALNLGVCLRLQDRFAEAEAVYRQVLSDWRQAHAADDLTTLDIRFELAETMRHQGDFAQAEAELRDLVTMATRVYGEDHPNTLIIRRSLAAVLRSSGSLEAADVEFREVLRLQRGKLGAEHPLTRATEAALEAGDAS</sequence>
<dbReference type="Pfam" id="PF13424">
    <property type="entry name" value="TPR_12"/>
    <property type="match status" value="2"/>
</dbReference>
<proteinExistence type="predicted"/>
<dbReference type="SUPFAM" id="SSF52540">
    <property type="entry name" value="P-loop containing nucleoside triphosphate hydrolases"/>
    <property type="match status" value="1"/>
</dbReference>
<dbReference type="InterPro" id="IPR027417">
    <property type="entry name" value="P-loop_NTPase"/>
</dbReference>
<dbReference type="InterPro" id="IPR053137">
    <property type="entry name" value="NLR-like"/>
</dbReference>
<dbReference type="InterPro" id="IPR011990">
    <property type="entry name" value="TPR-like_helical_dom_sf"/>
</dbReference>
<dbReference type="SUPFAM" id="SSF48452">
    <property type="entry name" value="TPR-like"/>
    <property type="match status" value="2"/>
</dbReference>
<accession>A0ABT4SVR1</accession>
<dbReference type="EMBL" id="JAPNUD010000023">
    <property type="protein sequence ID" value="MDA0641353.1"/>
    <property type="molecule type" value="Genomic_DNA"/>
</dbReference>
<reference evidence="1 2" key="1">
    <citation type="submission" date="2022-11" db="EMBL/GenBank/DDBJ databases">
        <title>Nonomuraea corallina sp. nov., a new species of the genus Nonomuraea isolated from sea side sediment in Thai sea.</title>
        <authorList>
            <person name="Ngamcharungchit C."/>
            <person name="Matsumoto A."/>
            <person name="Suriyachadkun C."/>
            <person name="Panbangred W."/>
            <person name="Inahashi Y."/>
            <person name="Intra B."/>
        </authorList>
    </citation>
    <scope>NUCLEOTIDE SEQUENCE [LARGE SCALE GENOMIC DNA]</scope>
    <source>
        <strain evidence="1 2">DSM 43553</strain>
    </source>
</reference>
<dbReference type="Gene3D" id="1.25.40.10">
    <property type="entry name" value="Tetratricopeptide repeat domain"/>
    <property type="match status" value="2"/>
</dbReference>
<dbReference type="Pfam" id="PF13374">
    <property type="entry name" value="TPR_10"/>
    <property type="match status" value="1"/>
</dbReference>
<evidence type="ECO:0000313" key="2">
    <source>
        <dbReference type="Proteomes" id="UP001212498"/>
    </source>
</evidence>
<comment type="caution">
    <text evidence="1">The sequence shown here is derived from an EMBL/GenBank/DDBJ whole genome shotgun (WGS) entry which is preliminary data.</text>
</comment>
<evidence type="ECO:0000313" key="1">
    <source>
        <dbReference type="EMBL" id="MDA0641353.1"/>
    </source>
</evidence>
<dbReference type="Gene3D" id="3.40.50.300">
    <property type="entry name" value="P-loop containing nucleotide triphosphate hydrolases"/>
    <property type="match status" value="1"/>
</dbReference>
<dbReference type="PRINTS" id="PR00364">
    <property type="entry name" value="DISEASERSIST"/>
</dbReference>
<protein>
    <submittedName>
        <fullName evidence="1">Tetratricopeptide repeat protein</fullName>
    </submittedName>
</protein>
<organism evidence="1 2">
    <name type="scientific">Nonomuraea ferruginea</name>
    <dbReference type="NCBI Taxonomy" id="46174"/>
    <lineage>
        <taxon>Bacteria</taxon>
        <taxon>Bacillati</taxon>
        <taxon>Actinomycetota</taxon>
        <taxon>Actinomycetes</taxon>
        <taxon>Streptosporangiales</taxon>
        <taxon>Streptosporangiaceae</taxon>
        <taxon>Nonomuraea</taxon>
    </lineage>
</organism>
<dbReference type="PANTHER" id="PTHR46082:SF6">
    <property type="entry name" value="AAA+ ATPASE DOMAIN-CONTAINING PROTEIN-RELATED"/>
    <property type="match status" value="1"/>
</dbReference>
<dbReference type="RefSeq" id="WP_187281567.1">
    <property type="nucleotide sequence ID" value="NZ_BAABFD010000012.1"/>
</dbReference>
<dbReference type="Proteomes" id="UP001212498">
    <property type="component" value="Unassembled WGS sequence"/>
</dbReference>
<gene>
    <name evidence="1" type="ORF">OUY24_12060</name>
</gene>
<name>A0ABT4SVR1_9ACTN</name>
<keyword evidence="2" id="KW-1185">Reference proteome</keyword>